<dbReference type="Gene3D" id="3.80.10.10">
    <property type="entry name" value="Ribonuclease Inhibitor"/>
    <property type="match status" value="1"/>
</dbReference>
<evidence type="ECO:0000256" key="3">
    <source>
        <dbReference type="ARBA" id="ARBA00022737"/>
    </source>
</evidence>
<feature type="chain" id="PRO_5015471507" evidence="4">
    <location>
        <begin position="22"/>
        <end position="757"/>
    </location>
</feature>
<feature type="signal peptide" evidence="4">
    <location>
        <begin position="1"/>
        <end position="21"/>
    </location>
</feature>
<feature type="domain" description="Secretion system C-terminal sorting" evidence="5">
    <location>
        <begin position="687"/>
        <end position="755"/>
    </location>
</feature>
<dbReference type="InterPro" id="IPR032675">
    <property type="entry name" value="LRR_dom_sf"/>
</dbReference>
<dbReference type="InterPro" id="IPR052574">
    <property type="entry name" value="CDIRP"/>
</dbReference>
<dbReference type="PANTHER" id="PTHR47566">
    <property type="match status" value="1"/>
</dbReference>
<dbReference type="InterPro" id="IPR055353">
    <property type="entry name" value="DUF7619"/>
</dbReference>
<protein>
    <submittedName>
        <fullName evidence="7">T9SS C-terminal target domain-containing protein</fullName>
    </submittedName>
</protein>
<gene>
    <name evidence="7" type="ORF">HYN49_12635</name>
</gene>
<dbReference type="Pfam" id="PF18962">
    <property type="entry name" value="Por_Secre_tail"/>
    <property type="match status" value="1"/>
</dbReference>
<evidence type="ECO:0000256" key="1">
    <source>
        <dbReference type="ARBA" id="ARBA00022614"/>
    </source>
</evidence>
<keyword evidence="1" id="KW-0433">Leucine-rich repeat</keyword>
<reference evidence="7 8" key="1">
    <citation type="submission" date="2018-05" db="EMBL/GenBank/DDBJ databases">
        <title>Genome sequencing of Flavobacterium sp. HYN0049.</title>
        <authorList>
            <person name="Yi H."/>
            <person name="Baek C."/>
        </authorList>
    </citation>
    <scope>NUCLEOTIDE SEQUENCE [LARGE SCALE GENOMIC DNA]</scope>
    <source>
        <strain evidence="7 8">HYN0049</strain>
    </source>
</reference>
<proteinExistence type="predicted"/>
<keyword evidence="8" id="KW-1185">Reference proteome</keyword>
<evidence type="ECO:0000256" key="4">
    <source>
        <dbReference type="SAM" id="SignalP"/>
    </source>
</evidence>
<dbReference type="SUPFAM" id="SSF52058">
    <property type="entry name" value="L domain-like"/>
    <property type="match status" value="1"/>
</dbReference>
<evidence type="ECO:0000256" key="2">
    <source>
        <dbReference type="ARBA" id="ARBA00022729"/>
    </source>
</evidence>
<dbReference type="Proteomes" id="UP000244937">
    <property type="component" value="Chromosome"/>
</dbReference>
<dbReference type="OrthoDB" id="1110367at2"/>
<sequence>MKKFYFFVFGLSFCLSVNAQAINFTDPVFKAKLLASNSANMNAMGTNNQGMIVDTNGDLEIDQTEALAVAGLNLFNVGLTSLGGIEYFTNLKMLDCSTNNLTSLNIGMLSNLQRLYCNNNALGQIDLNGLGNLLLLRCSATGITSLDLNLVPNLTVLISNNNNIPDLLDNLPVLHSLLTFGCRQCGISGPINLTAHPQLQYLDVSLNAITGLQLDGLTELRDITCENNNLTTLDITSLPKVQQLYLNSNQLETLFLKNGKLTESYLRFDFNPSVKYICADENRINGIKSLAIQYGFTSCEVNSYCSFEPGGAFYNITGNTTYDIDGNGCEATDPNVLLRLVFSDGSNTGRYFNNTTDNYSYPVQAGTHTITPVPEYPSYFSVSPPTATVAFPATVSPFVQDFCLSANGQHNDLEINLIARTLRPGFNSRYKIICKNNGTHVQSGTLHFNFNDLIMELLSTDTTPSVQAENMLSWDFEGLQPFETTEISFVMHINSTTDNPPVNSGEIVSCDASVQSSLIDETPQDNQISIIQNVVNSLDPNDKTCLEGNTIAPEMIGKYVHYIIRFENTGTANAENIVVKDIIDTSKFDIASLIPVDGSHPFITRITDTNKVEFIFQNIQLPFDDANNDGYVAFKIKTKPTLVVGNTFSNTASIYFDYNAPILTNTTTTAIQVLGMDDFNFDSDFTLYPNPVRDILSIKSKDNVRINSISVYNVLGQLLQSVTHPMEKIDVSGLEAGNYIVRIYSEKGTSAAKFIKQ</sequence>
<feature type="domain" description="DUF7619" evidence="6">
    <location>
        <begin position="539"/>
        <end position="669"/>
    </location>
</feature>
<keyword evidence="2 4" id="KW-0732">Signal</keyword>
<evidence type="ECO:0000313" key="7">
    <source>
        <dbReference type="EMBL" id="AWI26675.1"/>
    </source>
</evidence>
<name>A0A2S1SJW3_9FLAO</name>
<dbReference type="Pfam" id="PF24595">
    <property type="entry name" value="DUF7619"/>
    <property type="match status" value="1"/>
</dbReference>
<organism evidence="7 8">
    <name type="scientific">Flavobacterium pallidum</name>
    <dbReference type="NCBI Taxonomy" id="2172098"/>
    <lineage>
        <taxon>Bacteria</taxon>
        <taxon>Pseudomonadati</taxon>
        <taxon>Bacteroidota</taxon>
        <taxon>Flavobacteriia</taxon>
        <taxon>Flavobacteriales</taxon>
        <taxon>Flavobacteriaceae</taxon>
        <taxon>Flavobacterium</taxon>
    </lineage>
</organism>
<dbReference type="GO" id="GO:0035591">
    <property type="term" value="F:signaling adaptor activity"/>
    <property type="evidence" value="ECO:0007669"/>
    <property type="project" value="TreeGrafter"/>
</dbReference>
<dbReference type="PANTHER" id="PTHR47566:SF1">
    <property type="entry name" value="PROTEIN NUD1"/>
    <property type="match status" value="1"/>
</dbReference>
<dbReference type="EMBL" id="CP029187">
    <property type="protein sequence ID" value="AWI26675.1"/>
    <property type="molecule type" value="Genomic_DNA"/>
</dbReference>
<evidence type="ECO:0000313" key="8">
    <source>
        <dbReference type="Proteomes" id="UP000244937"/>
    </source>
</evidence>
<evidence type="ECO:0000259" key="5">
    <source>
        <dbReference type="Pfam" id="PF18962"/>
    </source>
</evidence>
<dbReference type="InterPro" id="IPR026444">
    <property type="entry name" value="Secre_tail"/>
</dbReference>
<accession>A0A2S1SJW3</accession>
<dbReference type="AlphaFoldDB" id="A0A2S1SJW3"/>
<keyword evidence="3" id="KW-0677">Repeat</keyword>
<evidence type="ECO:0000259" key="6">
    <source>
        <dbReference type="Pfam" id="PF24595"/>
    </source>
</evidence>
<dbReference type="NCBIfam" id="TIGR04183">
    <property type="entry name" value="Por_Secre_tail"/>
    <property type="match status" value="1"/>
</dbReference>
<dbReference type="KEGG" id="fpal:HYN49_12635"/>
<dbReference type="RefSeq" id="WP_108904452.1">
    <property type="nucleotide sequence ID" value="NZ_CP029187.1"/>
</dbReference>